<reference evidence="2" key="2">
    <citation type="submission" date="2013-04" db="UniProtKB">
        <authorList>
            <consortium name="EnsemblPlants"/>
        </authorList>
    </citation>
    <scope>IDENTIFICATION</scope>
</reference>
<protein>
    <submittedName>
        <fullName evidence="2">Uncharacterized protein</fullName>
    </submittedName>
</protein>
<dbReference type="HOGENOM" id="CLU_2801574_0_0_1"/>
<accession>J3M0X1</accession>
<sequence>GRSIIPTNPGSSWPVTLSQQTRPGNSVRKKKKQGQRYEKESGVREARTLDLRITRFSYETYALANCAT</sequence>
<name>J3M0X1_ORYBR</name>
<evidence type="ECO:0000256" key="1">
    <source>
        <dbReference type="SAM" id="MobiDB-lite"/>
    </source>
</evidence>
<evidence type="ECO:0000313" key="2">
    <source>
        <dbReference type="EnsemblPlants" id="OB04G30460.1"/>
    </source>
</evidence>
<dbReference type="EnsemblPlants" id="OB04G30460.1">
    <property type="protein sequence ID" value="OB04G30460.1"/>
    <property type="gene ID" value="OB04G30460"/>
</dbReference>
<reference evidence="2" key="1">
    <citation type="journal article" date="2013" name="Nat. Commun.">
        <title>Whole-genome sequencing of Oryza brachyantha reveals mechanisms underlying Oryza genome evolution.</title>
        <authorList>
            <person name="Chen J."/>
            <person name="Huang Q."/>
            <person name="Gao D."/>
            <person name="Wang J."/>
            <person name="Lang Y."/>
            <person name="Liu T."/>
            <person name="Li B."/>
            <person name="Bai Z."/>
            <person name="Luis Goicoechea J."/>
            <person name="Liang C."/>
            <person name="Chen C."/>
            <person name="Zhang W."/>
            <person name="Sun S."/>
            <person name="Liao Y."/>
            <person name="Zhang X."/>
            <person name="Yang L."/>
            <person name="Song C."/>
            <person name="Wang M."/>
            <person name="Shi J."/>
            <person name="Liu G."/>
            <person name="Liu J."/>
            <person name="Zhou H."/>
            <person name="Zhou W."/>
            <person name="Yu Q."/>
            <person name="An N."/>
            <person name="Chen Y."/>
            <person name="Cai Q."/>
            <person name="Wang B."/>
            <person name="Liu B."/>
            <person name="Min J."/>
            <person name="Huang Y."/>
            <person name="Wu H."/>
            <person name="Li Z."/>
            <person name="Zhang Y."/>
            <person name="Yin Y."/>
            <person name="Song W."/>
            <person name="Jiang J."/>
            <person name="Jackson S.A."/>
            <person name="Wing R.A."/>
            <person name="Wang J."/>
            <person name="Chen M."/>
        </authorList>
    </citation>
    <scope>NUCLEOTIDE SEQUENCE [LARGE SCALE GENOMIC DNA]</scope>
    <source>
        <strain evidence="2">cv. IRGC 101232</strain>
    </source>
</reference>
<dbReference type="Gramene" id="OB04G30460.1">
    <property type="protein sequence ID" value="OB04G30460.1"/>
    <property type="gene ID" value="OB04G30460"/>
</dbReference>
<dbReference type="Proteomes" id="UP000006038">
    <property type="component" value="Chromosome 4"/>
</dbReference>
<organism evidence="2">
    <name type="scientific">Oryza brachyantha</name>
    <name type="common">malo sina</name>
    <dbReference type="NCBI Taxonomy" id="4533"/>
    <lineage>
        <taxon>Eukaryota</taxon>
        <taxon>Viridiplantae</taxon>
        <taxon>Streptophyta</taxon>
        <taxon>Embryophyta</taxon>
        <taxon>Tracheophyta</taxon>
        <taxon>Spermatophyta</taxon>
        <taxon>Magnoliopsida</taxon>
        <taxon>Liliopsida</taxon>
        <taxon>Poales</taxon>
        <taxon>Poaceae</taxon>
        <taxon>BOP clade</taxon>
        <taxon>Oryzoideae</taxon>
        <taxon>Oryzeae</taxon>
        <taxon>Oryzinae</taxon>
        <taxon>Oryza</taxon>
    </lineage>
</organism>
<feature type="region of interest" description="Disordered" evidence="1">
    <location>
        <begin position="1"/>
        <end position="41"/>
    </location>
</feature>
<evidence type="ECO:0000313" key="3">
    <source>
        <dbReference type="Proteomes" id="UP000006038"/>
    </source>
</evidence>
<proteinExistence type="predicted"/>
<feature type="compositionally biased region" description="Polar residues" evidence="1">
    <location>
        <begin position="1"/>
        <end position="24"/>
    </location>
</feature>
<keyword evidence="3" id="KW-1185">Reference proteome</keyword>
<dbReference type="AlphaFoldDB" id="J3M0X1"/>